<reference evidence="2 3" key="1">
    <citation type="submission" date="2016-10" db="EMBL/GenBank/DDBJ databases">
        <authorList>
            <person name="de Groot N.N."/>
        </authorList>
    </citation>
    <scope>NUCLEOTIDE SEQUENCE [LARGE SCALE GENOMIC DNA]</scope>
    <source>
        <strain evidence="2 3">DSM 23399</strain>
    </source>
</reference>
<name>A0A1I0WMC8_9BACT</name>
<protein>
    <submittedName>
        <fullName evidence="2">Predicted nucleic acid-binding protein, contains PIN domain</fullName>
    </submittedName>
</protein>
<evidence type="ECO:0000259" key="1">
    <source>
        <dbReference type="Pfam" id="PF13470"/>
    </source>
</evidence>
<evidence type="ECO:0000313" key="3">
    <source>
        <dbReference type="Proteomes" id="UP000198790"/>
    </source>
</evidence>
<dbReference type="OrthoDB" id="1148871at2"/>
<dbReference type="EMBL" id="FOKK01000002">
    <property type="protein sequence ID" value="SFA89320.1"/>
    <property type="molecule type" value="Genomic_DNA"/>
</dbReference>
<dbReference type="Gene3D" id="3.40.50.1010">
    <property type="entry name" value="5'-nuclease"/>
    <property type="match status" value="1"/>
</dbReference>
<dbReference type="RefSeq" id="WP_092894744.1">
    <property type="nucleotide sequence ID" value="NZ_FOKK01000002.1"/>
</dbReference>
<organism evidence="2 3">
    <name type="scientific">Algoriphagus aquimarinus</name>
    <dbReference type="NCBI Taxonomy" id="237018"/>
    <lineage>
        <taxon>Bacteria</taxon>
        <taxon>Pseudomonadati</taxon>
        <taxon>Bacteroidota</taxon>
        <taxon>Cytophagia</taxon>
        <taxon>Cytophagales</taxon>
        <taxon>Cyclobacteriaceae</taxon>
        <taxon>Algoriphagus</taxon>
    </lineage>
</organism>
<dbReference type="STRING" id="237018.SAMN04489723_102195"/>
<dbReference type="InterPro" id="IPR002716">
    <property type="entry name" value="PIN_dom"/>
</dbReference>
<evidence type="ECO:0000313" key="2">
    <source>
        <dbReference type="EMBL" id="SFA89320.1"/>
    </source>
</evidence>
<feature type="domain" description="PIN" evidence="1">
    <location>
        <begin position="2"/>
        <end position="116"/>
    </location>
</feature>
<accession>A0A1I0WMC8</accession>
<dbReference type="AlphaFoldDB" id="A0A1I0WMC8"/>
<dbReference type="Proteomes" id="UP000198790">
    <property type="component" value="Unassembled WGS sequence"/>
</dbReference>
<dbReference type="SUPFAM" id="SSF88723">
    <property type="entry name" value="PIN domain-like"/>
    <property type="match status" value="1"/>
</dbReference>
<dbReference type="InterPro" id="IPR029060">
    <property type="entry name" value="PIN-like_dom_sf"/>
</dbReference>
<sequence>MKVFLDTNILIDFLTNRPPFSSEALEIFALSEEGKIQLFTSTHSIAATHYILKKQVSENHLRHLLSEISEIVTVLDITQTIARTSLKSAHRDFEDAIQIGCAESKSDIDYIVSRNLKDFKTSSIPAISVQELLTKIDLS</sequence>
<dbReference type="Pfam" id="PF13470">
    <property type="entry name" value="PIN_3"/>
    <property type="match status" value="1"/>
</dbReference>
<gene>
    <name evidence="2" type="ORF">SAMN04489723_102195</name>
</gene>
<proteinExistence type="predicted"/>
<keyword evidence="3" id="KW-1185">Reference proteome</keyword>